<dbReference type="GO" id="GO:0031267">
    <property type="term" value="F:small GTPase binding"/>
    <property type="evidence" value="ECO:0007669"/>
    <property type="project" value="TreeGrafter"/>
</dbReference>
<dbReference type="AlphaFoldDB" id="A0AAW0WHB3"/>
<dbReference type="GO" id="GO:0036064">
    <property type="term" value="C:ciliary basal body"/>
    <property type="evidence" value="ECO:0007669"/>
    <property type="project" value="TreeGrafter"/>
</dbReference>
<feature type="non-terminal residue" evidence="5">
    <location>
        <position position="1"/>
    </location>
</feature>
<dbReference type="InterPro" id="IPR051241">
    <property type="entry name" value="DZIP_RILPL"/>
</dbReference>
<dbReference type="InterPro" id="IPR021563">
    <property type="entry name" value="RILP_dimer"/>
</dbReference>
<dbReference type="InterPro" id="IPR034744">
    <property type="entry name" value="RH2"/>
</dbReference>
<evidence type="ECO:0000256" key="1">
    <source>
        <dbReference type="ARBA" id="ARBA00023054"/>
    </source>
</evidence>
<name>A0AAW0WHB3_CHEQU</name>
<evidence type="ECO:0000313" key="6">
    <source>
        <dbReference type="Proteomes" id="UP001445076"/>
    </source>
</evidence>
<feature type="region of interest" description="Disordered" evidence="3">
    <location>
        <begin position="226"/>
        <end position="282"/>
    </location>
</feature>
<dbReference type="PROSITE" id="PS51777">
    <property type="entry name" value="RH2"/>
    <property type="match status" value="1"/>
</dbReference>
<feature type="coiled-coil region" evidence="2">
    <location>
        <begin position="2"/>
        <end position="139"/>
    </location>
</feature>
<evidence type="ECO:0000256" key="3">
    <source>
        <dbReference type="SAM" id="MobiDB-lite"/>
    </source>
</evidence>
<organism evidence="5 6">
    <name type="scientific">Cherax quadricarinatus</name>
    <name type="common">Australian red claw crayfish</name>
    <dbReference type="NCBI Taxonomy" id="27406"/>
    <lineage>
        <taxon>Eukaryota</taxon>
        <taxon>Metazoa</taxon>
        <taxon>Ecdysozoa</taxon>
        <taxon>Arthropoda</taxon>
        <taxon>Crustacea</taxon>
        <taxon>Multicrustacea</taxon>
        <taxon>Malacostraca</taxon>
        <taxon>Eumalacostraca</taxon>
        <taxon>Eucarida</taxon>
        <taxon>Decapoda</taxon>
        <taxon>Pleocyemata</taxon>
        <taxon>Astacidea</taxon>
        <taxon>Parastacoidea</taxon>
        <taxon>Parastacidae</taxon>
        <taxon>Cherax</taxon>
    </lineage>
</organism>
<dbReference type="GO" id="GO:0051959">
    <property type="term" value="F:dynein light intermediate chain binding"/>
    <property type="evidence" value="ECO:0007669"/>
    <property type="project" value="TreeGrafter"/>
</dbReference>
<feature type="compositionally biased region" description="Acidic residues" evidence="3">
    <location>
        <begin position="253"/>
        <end position="266"/>
    </location>
</feature>
<dbReference type="GO" id="GO:0060271">
    <property type="term" value="P:cilium assembly"/>
    <property type="evidence" value="ECO:0007669"/>
    <property type="project" value="TreeGrafter"/>
</dbReference>
<keyword evidence="6" id="KW-1185">Reference proteome</keyword>
<accession>A0AAW0WHB3</accession>
<protein>
    <recommendedName>
        <fullName evidence="4">RH2 domain-containing protein</fullName>
    </recommendedName>
</protein>
<dbReference type="Gene3D" id="6.10.230.10">
    <property type="match status" value="1"/>
</dbReference>
<dbReference type="GO" id="GO:0046983">
    <property type="term" value="F:protein dimerization activity"/>
    <property type="evidence" value="ECO:0007669"/>
    <property type="project" value="InterPro"/>
</dbReference>
<sequence length="321" mass="36921">ELEDIEERLREESHELVEMVSRLQDENRKLSSSLAKTEGNHIHSNGATPEIDLKVVTRLQEVIEAQREQLHKTENECHLKATELDNLKSQLEKVNHVNRELRRRQRTNATQMRSLIDERAELQAALQEETRAVTILRQRLGLAQKENEDLASSSTDSLDLTNKLVFDRDDPNRPRFTMTELKEILYERNELKARVSDLEDELEMYRPKDERQRSHIICPPVEMVQAEGGLQPPTDPLTPPLSLSDSLSNEMQDAADDDDDDDDEEPPVQGPMPYEPDDAPWKRGESGIRKFFGFLNTITNRFISDVEDKLLGGVQEGQKTF</sequence>
<dbReference type="SUPFAM" id="SSF161256">
    <property type="entry name" value="RILP dimerisation region"/>
    <property type="match status" value="1"/>
</dbReference>
<dbReference type="PANTHER" id="PTHR21502">
    <property type="entry name" value="ZINC FINGER PROTEIN DZIP1"/>
    <property type="match status" value="1"/>
</dbReference>
<feature type="domain" description="RH2" evidence="4">
    <location>
        <begin position="173"/>
        <end position="291"/>
    </location>
</feature>
<gene>
    <name evidence="5" type="ORF">OTU49_007765</name>
</gene>
<keyword evidence="1 2" id="KW-0175">Coiled coil</keyword>
<dbReference type="GO" id="GO:0005737">
    <property type="term" value="C:cytoplasm"/>
    <property type="evidence" value="ECO:0007669"/>
    <property type="project" value="TreeGrafter"/>
</dbReference>
<comment type="caution">
    <text evidence="5">The sequence shown here is derived from an EMBL/GenBank/DDBJ whole genome shotgun (WGS) entry which is preliminary data.</text>
</comment>
<evidence type="ECO:0000313" key="5">
    <source>
        <dbReference type="EMBL" id="KAK8731032.1"/>
    </source>
</evidence>
<reference evidence="5 6" key="1">
    <citation type="journal article" date="2024" name="BMC Genomics">
        <title>Genome assembly of redclaw crayfish (Cherax quadricarinatus) provides insights into its immune adaptation and hypoxia tolerance.</title>
        <authorList>
            <person name="Liu Z."/>
            <person name="Zheng J."/>
            <person name="Li H."/>
            <person name="Fang K."/>
            <person name="Wang S."/>
            <person name="He J."/>
            <person name="Zhou D."/>
            <person name="Weng S."/>
            <person name="Chi M."/>
            <person name="Gu Z."/>
            <person name="He J."/>
            <person name="Li F."/>
            <person name="Wang M."/>
        </authorList>
    </citation>
    <scope>NUCLEOTIDE SEQUENCE [LARGE SCALE GENOMIC DNA]</scope>
    <source>
        <strain evidence="5">ZL_2023a</strain>
    </source>
</reference>
<evidence type="ECO:0000259" key="4">
    <source>
        <dbReference type="PROSITE" id="PS51777"/>
    </source>
</evidence>
<evidence type="ECO:0000256" key="2">
    <source>
        <dbReference type="SAM" id="Coils"/>
    </source>
</evidence>
<dbReference type="Pfam" id="PF11461">
    <property type="entry name" value="RILP"/>
    <property type="match status" value="1"/>
</dbReference>
<proteinExistence type="predicted"/>
<dbReference type="PANTHER" id="PTHR21502:SF4">
    <property type="entry name" value="RILP-LIKE PROTEIN HOMOLOG"/>
    <property type="match status" value="1"/>
</dbReference>
<dbReference type="EMBL" id="JARKIK010000062">
    <property type="protein sequence ID" value="KAK8731032.1"/>
    <property type="molecule type" value="Genomic_DNA"/>
</dbReference>
<dbReference type="Proteomes" id="UP001445076">
    <property type="component" value="Unassembled WGS sequence"/>
</dbReference>